<evidence type="ECO:0000313" key="5">
    <source>
        <dbReference type="EMBL" id="APT47936.1"/>
    </source>
</evidence>
<reference evidence="5 6" key="1">
    <citation type="submission" date="2016-05" db="EMBL/GenBank/DDBJ databases">
        <title>Complete Genome and Methylome Analysis of Psychrotrophic Bacterial Isolates from Antarctic Lake Untersee.</title>
        <authorList>
            <person name="Fomenkov A."/>
            <person name="Akimov V.N."/>
            <person name="Vasilyeva L.V."/>
            <person name="Andersen D."/>
            <person name="Vincze T."/>
            <person name="Roberts R.J."/>
        </authorList>
    </citation>
    <scope>NUCLEOTIDE SEQUENCE [LARGE SCALE GENOMIC DNA]</scope>
    <source>
        <strain evidence="5 6">U14-5</strain>
    </source>
</reference>
<dbReference type="AlphaFoldDB" id="A0A1L6ZN39"/>
<dbReference type="CDD" id="cd01129">
    <property type="entry name" value="PulE-GspE-like"/>
    <property type="match status" value="1"/>
</dbReference>
<dbReference type="GO" id="GO:0016887">
    <property type="term" value="F:ATP hydrolysis activity"/>
    <property type="evidence" value="ECO:0007669"/>
    <property type="project" value="TreeGrafter"/>
</dbReference>
<keyword evidence="2" id="KW-0547">Nucleotide-binding</keyword>
<gene>
    <name evidence="5" type="ORF">BSA145_19925</name>
</gene>
<evidence type="ECO:0000313" key="6">
    <source>
        <dbReference type="Proteomes" id="UP000185426"/>
    </source>
</evidence>
<dbReference type="InterPro" id="IPR047667">
    <property type="entry name" value="ATPase_ComGA"/>
</dbReference>
<dbReference type="GO" id="GO:0005886">
    <property type="term" value="C:plasma membrane"/>
    <property type="evidence" value="ECO:0007669"/>
    <property type="project" value="TreeGrafter"/>
</dbReference>
<organism evidence="5 6">
    <name type="scientific">Bacillus safensis</name>
    <dbReference type="NCBI Taxonomy" id="561879"/>
    <lineage>
        <taxon>Bacteria</taxon>
        <taxon>Bacillati</taxon>
        <taxon>Bacillota</taxon>
        <taxon>Bacilli</taxon>
        <taxon>Bacillales</taxon>
        <taxon>Bacillaceae</taxon>
        <taxon>Bacillus</taxon>
    </lineage>
</organism>
<evidence type="ECO:0000256" key="3">
    <source>
        <dbReference type="ARBA" id="ARBA00022840"/>
    </source>
</evidence>
<proteinExistence type="inferred from homology"/>
<comment type="similarity">
    <text evidence="1">Belongs to the GSP E family.</text>
</comment>
<dbReference type="PANTHER" id="PTHR30258">
    <property type="entry name" value="TYPE II SECRETION SYSTEM PROTEIN GSPE-RELATED"/>
    <property type="match status" value="1"/>
</dbReference>
<dbReference type="EMBL" id="CP015607">
    <property type="protein sequence ID" value="APT47936.1"/>
    <property type="molecule type" value="Genomic_DNA"/>
</dbReference>
<dbReference type="InterPro" id="IPR001482">
    <property type="entry name" value="T2SS/T4SS_dom"/>
</dbReference>
<dbReference type="SUPFAM" id="SSF52540">
    <property type="entry name" value="P-loop containing nucleoside triphosphate hydrolases"/>
    <property type="match status" value="1"/>
</dbReference>
<dbReference type="PANTHER" id="PTHR30258:SF2">
    <property type="entry name" value="COMG OPERON PROTEIN 1"/>
    <property type="match status" value="1"/>
</dbReference>
<dbReference type="Gene3D" id="3.30.450.90">
    <property type="match status" value="1"/>
</dbReference>
<dbReference type="Pfam" id="PF00437">
    <property type="entry name" value="T2SSE"/>
    <property type="match status" value="1"/>
</dbReference>
<evidence type="ECO:0000259" key="4">
    <source>
        <dbReference type="PROSITE" id="PS00662"/>
    </source>
</evidence>
<accession>A0A1L6ZN39</accession>
<name>A0A1L6ZN39_BACIA</name>
<dbReference type="InterPro" id="IPR027417">
    <property type="entry name" value="P-loop_NTPase"/>
</dbReference>
<evidence type="ECO:0000256" key="2">
    <source>
        <dbReference type="ARBA" id="ARBA00022741"/>
    </source>
</evidence>
<dbReference type="RefSeq" id="WP_075623498.1">
    <property type="nucleotide sequence ID" value="NZ_CP015607.1"/>
</dbReference>
<dbReference type="Gene3D" id="3.40.50.300">
    <property type="entry name" value="P-loop containing nucleotide triphosphate hydrolases"/>
    <property type="match status" value="1"/>
</dbReference>
<dbReference type="NCBIfam" id="NF041000">
    <property type="entry name" value="ATPase_ComGA"/>
    <property type="match status" value="1"/>
</dbReference>
<protein>
    <submittedName>
        <fullName evidence="5">Competence protein ComG</fullName>
    </submittedName>
</protein>
<dbReference type="SMART" id="SM00382">
    <property type="entry name" value="AAA"/>
    <property type="match status" value="1"/>
</dbReference>
<dbReference type="PROSITE" id="PS00662">
    <property type="entry name" value="T2SP_E"/>
    <property type="match status" value="1"/>
</dbReference>
<dbReference type="GO" id="GO:0005524">
    <property type="term" value="F:ATP binding"/>
    <property type="evidence" value="ECO:0007669"/>
    <property type="project" value="UniProtKB-KW"/>
</dbReference>
<dbReference type="Proteomes" id="UP000185426">
    <property type="component" value="Chromosome"/>
</dbReference>
<evidence type="ECO:0000256" key="1">
    <source>
        <dbReference type="ARBA" id="ARBA00006611"/>
    </source>
</evidence>
<feature type="domain" description="Bacterial type II secretion system protein E" evidence="4">
    <location>
        <begin position="209"/>
        <end position="223"/>
    </location>
</feature>
<keyword evidence="3" id="KW-0067">ATP-binding</keyword>
<dbReference type="InterPro" id="IPR003593">
    <property type="entry name" value="AAA+_ATPase"/>
</dbReference>
<sequence>MYGIEYLRQELLEEACRMRASDVHIVPKEKEASVSFRVDSDLIQQRTIDKKSGERLIAHFKFLSSMDIGEKRRPQNGSLAVMLRNGQVFIRMSTLPTVNDESLVIRILPQDHVPKIKHLSLFPKASARLLSFLNHSHGLILFTGPTNSGKTTTLYSLIQFAKKNFNRNIITLNIITLEDPVETRNEEVLQVQVNEKAGITYAAGLRAILRHDPDVIVLGEIRDAETARTAIRAALTGHLVLSTLHAKNAKGALYRMLEFGVTMNELEQTMVAIAAQRLIELICPFCGETCQLYCKLNRPFRRTNVFELLFGKELGECMKEAKGEYAHSSYETLQKLIRKGVALGYLSKNTYHRWVYEEASL</sequence>